<feature type="compositionally biased region" description="Polar residues" evidence="1">
    <location>
        <begin position="1"/>
        <end position="26"/>
    </location>
</feature>
<dbReference type="AlphaFoldDB" id="A0A9Q9B7R6"/>
<dbReference type="Pfam" id="PF11951">
    <property type="entry name" value="Fungal_trans_2"/>
    <property type="match status" value="1"/>
</dbReference>
<organism evidence="2 3">
    <name type="scientific">Septoria linicola</name>
    <dbReference type="NCBI Taxonomy" id="215465"/>
    <lineage>
        <taxon>Eukaryota</taxon>
        <taxon>Fungi</taxon>
        <taxon>Dikarya</taxon>
        <taxon>Ascomycota</taxon>
        <taxon>Pezizomycotina</taxon>
        <taxon>Dothideomycetes</taxon>
        <taxon>Dothideomycetidae</taxon>
        <taxon>Mycosphaerellales</taxon>
        <taxon>Mycosphaerellaceae</taxon>
        <taxon>Septoria</taxon>
    </lineage>
</organism>
<protein>
    <submittedName>
        <fullName evidence="2">Fungal transcription factor</fullName>
    </submittedName>
</protein>
<dbReference type="PANTHER" id="PTHR37540:SF10">
    <property type="entry name" value="SIGMA-70 REGION 2 FAMILY PROTEIN"/>
    <property type="match status" value="1"/>
</dbReference>
<keyword evidence="3" id="KW-1185">Reference proteome</keyword>
<dbReference type="Proteomes" id="UP001056384">
    <property type="component" value="Chromosome 11"/>
</dbReference>
<dbReference type="OrthoDB" id="4159781at2759"/>
<dbReference type="InterPro" id="IPR021858">
    <property type="entry name" value="Fun_TF"/>
</dbReference>
<evidence type="ECO:0000256" key="1">
    <source>
        <dbReference type="SAM" id="MobiDB-lite"/>
    </source>
</evidence>
<accession>A0A9Q9B7R6</accession>
<evidence type="ECO:0000313" key="3">
    <source>
        <dbReference type="Proteomes" id="UP001056384"/>
    </source>
</evidence>
<sequence length="338" mass="38013">MSSQETQPTPTRFEFITSNKPTQNAQARRLVRSHVTELQHRKKRERKDIRFANARTQQRAGGNQKKASRQQAVVRPVVTPVEFPSIDDLTNPLAAAFAQGTIAFRLYHLQDPENVVGNILHQVGTDALSLLTNYEQVIIAQAPGFEQQHADILPIADAYGTLFPQIFRDPAPLAASMLLSLSHMASQRPQRIDAAFTYRILQLRGYIIRQIDSALKDPKRCMTDHACIAILLLATVEALHGLRKSYDVHMTGLMNLINMRGGLRALGFGGHIEAFILWQDNNLANIIGGTGYNHLATNPSREYAVKPDREFFLWGAEANVKVIEEDENEEDREDDPVW</sequence>
<dbReference type="PANTHER" id="PTHR37540">
    <property type="entry name" value="TRANSCRIPTION FACTOR (ACR-2), PUTATIVE-RELATED-RELATED"/>
    <property type="match status" value="1"/>
</dbReference>
<proteinExistence type="predicted"/>
<name>A0A9Q9B7R6_9PEZI</name>
<dbReference type="EMBL" id="CP099428">
    <property type="protein sequence ID" value="USW58626.1"/>
    <property type="molecule type" value="Genomic_DNA"/>
</dbReference>
<feature type="region of interest" description="Disordered" evidence="1">
    <location>
        <begin position="1"/>
        <end position="71"/>
    </location>
</feature>
<reference evidence="2" key="1">
    <citation type="submission" date="2022-06" db="EMBL/GenBank/DDBJ databases">
        <title>Complete genome sequences of two strains of the flax pathogen Septoria linicola.</title>
        <authorList>
            <person name="Lapalu N."/>
            <person name="Simon A."/>
            <person name="Demenou B."/>
            <person name="Paumier D."/>
            <person name="Guillot M.-P."/>
            <person name="Gout L."/>
            <person name="Valade R."/>
        </authorList>
    </citation>
    <scope>NUCLEOTIDE SEQUENCE</scope>
    <source>
        <strain evidence="2">SE15195</strain>
    </source>
</reference>
<gene>
    <name evidence="2" type="ORF">Slin15195_G119450</name>
</gene>
<evidence type="ECO:0000313" key="2">
    <source>
        <dbReference type="EMBL" id="USW58626.1"/>
    </source>
</evidence>